<keyword evidence="8 10" id="KW-0406">Ion transport</keyword>
<feature type="transmembrane region" description="Helical" evidence="10">
    <location>
        <begin position="302"/>
        <end position="319"/>
    </location>
</feature>
<keyword evidence="3 10" id="KW-0813">Transport</keyword>
<comment type="function">
    <text evidence="10">Has a role in promoting intracellular calcium ion sequestration via the exchange of calcium ions for hydrogen ions across the vacuolar membrane. Involved also in manganese ion homeostasis via its uptake into the vacuole.</text>
</comment>
<dbReference type="AlphaFoldDB" id="A0AAD5T091"/>
<feature type="transmembrane region" description="Helical" evidence="10">
    <location>
        <begin position="127"/>
        <end position="146"/>
    </location>
</feature>
<dbReference type="GO" id="GO:0012505">
    <property type="term" value="C:endomembrane system"/>
    <property type="evidence" value="ECO:0007669"/>
    <property type="project" value="UniProtKB-SubCell"/>
</dbReference>
<feature type="transmembrane region" description="Helical" evidence="10">
    <location>
        <begin position="38"/>
        <end position="59"/>
    </location>
</feature>
<evidence type="ECO:0000259" key="12">
    <source>
        <dbReference type="Pfam" id="PF01699"/>
    </source>
</evidence>
<evidence type="ECO:0000256" key="7">
    <source>
        <dbReference type="ARBA" id="ARBA00022989"/>
    </source>
</evidence>
<dbReference type="PANTHER" id="PTHR31503">
    <property type="entry name" value="VACUOLAR CALCIUM ION TRANSPORTER"/>
    <property type="match status" value="1"/>
</dbReference>
<accession>A0AAD5T091</accession>
<comment type="similarity">
    <text evidence="2 10">Belongs to the Ca(2+):cation antiporter (CaCA) (TC 2.A.19) family.</text>
</comment>
<dbReference type="Gene3D" id="1.20.1420.30">
    <property type="entry name" value="NCX, central ion-binding region"/>
    <property type="match status" value="2"/>
</dbReference>
<proteinExistence type="inferred from homology"/>
<keyword evidence="5 10" id="KW-0812">Transmembrane</keyword>
<comment type="caution">
    <text evidence="10">Lacks conserved residue(s) required for the propagation of feature annotation.</text>
</comment>
<feature type="transmembrane region" description="Helical" evidence="10">
    <location>
        <begin position="385"/>
        <end position="405"/>
    </location>
</feature>
<reference evidence="13" key="1">
    <citation type="submission" date="2020-05" db="EMBL/GenBank/DDBJ databases">
        <title>Phylogenomic resolution of chytrid fungi.</title>
        <authorList>
            <person name="Stajich J.E."/>
            <person name="Amses K."/>
            <person name="Simmons R."/>
            <person name="Seto K."/>
            <person name="Myers J."/>
            <person name="Bonds A."/>
            <person name="Quandt C.A."/>
            <person name="Barry K."/>
            <person name="Liu P."/>
            <person name="Grigoriev I."/>
            <person name="Longcore J.E."/>
            <person name="James T.Y."/>
        </authorList>
    </citation>
    <scope>NUCLEOTIDE SEQUENCE</scope>
    <source>
        <strain evidence="13">JEL0513</strain>
    </source>
</reference>
<keyword evidence="10" id="KW-0926">Vacuole</keyword>
<keyword evidence="7 10" id="KW-1133">Transmembrane helix</keyword>
<dbReference type="InterPro" id="IPR004837">
    <property type="entry name" value="NaCa_Exmemb"/>
</dbReference>
<evidence type="ECO:0000256" key="3">
    <source>
        <dbReference type="ARBA" id="ARBA00022448"/>
    </source>
</evidence>
<keyword evidence="9 10" id="KW-0472">Membrane</keyword>
<name>A0AAD5T091_9FUNG</name>
<evidence type="ECO:0000256" key="5">
    <source>
        <dbReference type="ARBA" id="ARBA00022692"/>
    </source>
</evidence>
<dbReference type="NCBIfam" id="TIGR00378">
    <property type="entry name" value="cax"/>
    <property type="match status" value="1"/>
</dbReference>
<evidence type="ECO:0000256" key="9">
    <source>
        <dbReference type="ARBA" id="ARBA00023136"/>
    </source>
</evidence>
<evidence type="ECO:0000256" key="8">
    <source>
        <dbReference type="ARBA" id="ARBA00023065"/>
    </source>
</evidence>
<dbReference type="EMBL" id="JADGJH010000830">
    <property type="protein sequence ID" value="KAJ3122173.1"/>
    <property type="molecule type" value="Genomic_DNA"/>
</dbReference>
<keyword evidence="14" id="KW-1185">Reference proteome</keyword>
<evidence type="ECO:0000256" key="1">
    <source>
        <dbReference type="ARBA" id="ARBA00004127"/>
    </source>
</evidence>
<dbReference type="GO" id="GO:0015369">
    <property type="term" value="F:calcium:proton antiporter activity"/>
    <property type="evidence" value="ECO:0007669"/>
    <property type="project" value="UniProtKB-UniRule"/>
</dbReference>
<dbReference type="InterPro" id="IPR004713">
    <property type="entry name" value="CaH_exchang"/>
</dbReference>
<keyword evidence="6 10" id="KW-0106">Calcium</keyword>
<sequence length="408" mass="43991">MSHNSRRQTEEAEPFIIGESEREITAASSLRAVWETHVWFNMFGSAVIPIAVASSYLGWSDAAVFTLNFCAIIPLAKMLDFATDQLAMRTGETIGGLLNATFGNAVELILSVMALRENLFHVIQASMIGSILSNMLLVLGFCFLLGGLVPFEFNKFQKFDADKANLSAGLLSLTFLGFLVPAAVRYEFAQDEKDGDAKVLAISRGIAVVLLAIYVAYLVFQLYTNPNGLLVTPRSRRIIERSNSMESPSGGEGTDADDDTSEKPTTLAWVAIATLAGSTLIIAVCAELLVGSIEGLSKQAGISETFIGIIVLPIVGNAAEHVTAVSSAIRNKMDLSIQVAVGSSHQIGWFLDKGMDLDFGALQTAVLLVSTLVVNALIQDGRTHWFEGFMLICAYIIVSIGFYYVPDP</sequence>
<evidence type="ECO:0000256" key="4">
    <source>
        <dbReference type="ARBA" id="ARBA00022568"/>
    </source>
</evidence>
<keyword evidence="10" id="KW-0050">Antiport</keyword>
<organism evidence="13 14">
    <name type="scientific">Physocladia obscura</name>
    <dbReference type="NCBI Taxonomy" id="109957"/>
    <lineage>
        <taxon>Eukaryota</taxon>
        <taxon>Fungi</taxon>
        <taxon>Fungi incertae sedis</taxon>
        <taxon>Chytridiomycota</taxon>
        <taxon>Chytridiomycota incertae sedis</taxon>
        <taxon>Chytridiomycetes</taxon>
        <taxon>Chytridiales</taxon>
        <taxon>Chytriomycetaceae</taxon>
        <taxon>Physocladia</taxon>
    </lineage>
</organism>
<feature type="transmembrane region" description="Helical" evidence="10">
    <location>
        <begin position="166"/>
        <end position="184"/>
    </location>
</feature>
<feature type="transmembrane region" description="Helical" evidence="10">
    <location>
        <begin position="205"/>
        <end position="223"/>
    </location>
</feature>
<evidence type="ECO:0000256" key="2">
    <source>
        <dbReference type="ARBA" id="ARBA00008170"/>
    </source>
</evidence>
<keyword evidence="4 10" id="KW-0109">Calcium transport</keyword>
<evidence type="ECO:0000256" key="6">
    <source>
        <dbReference type="ARBA" id="ARBA00022837"/>
    </source>
</evidence>
<feature type="region of interest" description="Disordered" evidence="11">
    <location>
        <begin position="241"/>
        <end position="262"/>
    </location>
</feature>
<feature type="transmembrane region" description="Helical" evidence="10">
    <location>
        <begin position="359"/>
        <end position="378"/>
    </location>
</feature>
<comment type="caution">
    <text evidence="13">The sequence shown here is derived from an EMBL/GenBank/DDBJ whole genome shotgun (WGS) entry which is preliminary data.</text>
</comment>
<feature type="transmembrane region" description="Helical" evidence="10">
    <location>
        <begin position="94"/>
        <end position="115"/>
    </location>
</feature>
<comment type="subcellular location">
    <subcellularLocation>
        <location evidence="1">Endomembrane system</location>
        <topology evidence="1">Multi-pass membrane protein</topology>
    </subcellularLocation>
    <subcellularLocation>
        <location evidence="10">Vacuole membrane</location>
    </subcellularLocation>
</comment>
<gene>
    <name evidence="13" type="ORF">HK100_012106</name>
</gene>
<dbReference type="GO" id="GO:0000329">
    <property type="term" value="C:fungal-type vacuole membrane"/>
    <property type="evidence" value="ECO:0007669"/>
    <property type="project" value="TreeGrafter"/>
</dbReference>
<dbReference type="PANTHER" id="PTHR31503:SF22">
    <property type="entry name" value="VACUOLAR CALCIUM ION TRANSPORTER"/>
    <property type="match status" value="1"/>
</dbReference>
<evidence type="ECO:0000313" key="14">
    <source>
        <dbReference type="Proteomes" id="UP001211907"/>
    </source>
</evidence>
<feature type="domain" description="Sodium/calcium exchanger membrane region" evidence="12">
    <location>
        <begin position="63"/>
        <end position="222"/>
    </location>
</feature>
<evidence type="ECO:0000256" key="10">
    <source>
        <dbReference type="RuleBase" id="RU365028"/>
    </source>
</evidence>
<protein>
    <recommendedName>
        <fullName evidence="10">Vacuolar calcium ion transporter</fullName>
    </recommendedName>
</protein>
<feature type="domain" description="Sodium/calcium exchanger membrane region" evidence="12">
    <location>
        <begin position="271"/>
        <end position="401"/>
    </location>
</feature>
<dbReference type="InterPro" id="IPR004798">
    <property type="entry name" value="CAX-like"/>
</dbReference>
<dbReference type="Pfam" id="PF01699">
    <property type="entry name" value="Na_Ca_ex"/>
    <property type="match status" value="2"/>
</dbReference>
<dbReference type="GO" id="GO:0006874">
    <property type="term" value="P:intracellular calcium ion homeostasis"/>
    <property type="evidence" value="ECO:0007669"/>
    <property type="project" value="TreeGrafter"/>
</dbReference>
<evidence type="ECO:0000256" key="11">
    <source>
        <dbReference type="SAM" id="MobiDB-lite"/>
    </source>
</evidence>
<feature type="transmembrane region" description="Helical" evidence="10">
    <location>
        <begin position="267"/>
        <end position="290"/>
    </location>
</feature>
<dbReference type="InterPro" id="IPR044880">
    <property type="entry name" value="NCX_ion-bd_dom_sf"/>
</dbReference>
<dbReference type="Proteomes" id="UP001211907">
    <property type="component" value="Unassembled WGS sequence"/>
</dbReference>
<evidence type="ECO:0000313" key="13">
    <source>
        <dbReference type="EMBL" id="KAJ3122173.1"/>
    </source>
</evidence>